<keyword evidence="6" id="KW-0961">Cell wall biogenesis/degradation</keyword>
<dbReference type="InterPro" id="IPR000182">
    <property type="entry name" value="GNAT_dom"/>
</dbReference>
<keyword evidence="3" id="KW-0133">Cell shape</keyword>
<feature type="domain" description="N-acetyltransferase" evidence="7">
    <location>
        <begin position="177"/>
        <end position="347"/>
    </location>
</feature>
<dbReference type="PROSITE" id="PS51191">
    <property type="entry name" value="FEMABX"/>
    <property type="match status" value="1"/>
</dbReference>
<organism evidence="8 9">
    <name type="scientific">Nitrolancea hollandica Lb</name>
    <dbReference type="NCBI Taxonomy" id="1129897"/>
    <lineage>
        <taxon>Bacteria</taxon>
        <taxon>Pseudomonadati</taxon>
        <taxon>Thermomicrobiota</taxon>
        <taxon>Thermomicrobia</taxon>
        <taxon>Sphaerobacterales</taxon>
        <taxon>Sphaerobacterineae</taxon>
        <taxon>Sphaerobacteraceae</taxon>
        <taxon>Nitrolancea</taxon>
    </lineage>
</organism>
<evidence type="ECO:0000256" key="6">
    <source>
        <dbReference type="ARBA" id="ARBA00023316"/>
    </source>
</evidence>
<evidence type="ECO:0000259" key="7">
    <source>
        <dbReference type="PROSITE" id="PS51186"/>
    </source>
</evidence>
<keyword evidence="5" id="KW-0012">Acyltransferase</keyword>
<dbReference type="InterPro" id="IPR003447">
    <property type="entry name" value="FEMABX"/>
</dbReference>
<evidence type="ECO:0000313" key="9">
    <source>
        <dbReference type="Proteomes" id="UP000004221"/>
    </source>
</evidence>
<evidence type="ECO:0000256" key="2">
    <source>
        <dbReference type="ARBA" id="ARBA00022679"/>
    </source>
</evidence>
<evidence type="ECO:0000256" key="3">
    <source>
        <dbReference type="ARBA" id="ARBA00022960"/>
    </source>
</evidence>
<dbReference type="GO" id="GO:0008360">
    <property type="term" value="P:regulation of cell shape"/>
    <property type="evidence" value="ECO:0007669"/>
    <property type="project" value="UniProtKB-KW"/>
</dbReference>
<keyword evidence="2" id="KW-0808">Transferase</keyword>
<dbReference type="InterPro" id="IPR016181">
    <property type="entry name" value="Acyl_CoA_acyltransferase"/>
</dbReference>
<dbReference type="InterPro" id="IPR050644">
    <property type="entry name" value="PG_Glycine_Bridge_Synth"/>
</dbReference>
<evidence type="ECO:0000256" key="5">
    <source>
        <dbReference type="ARBA" id="ARBA00023315"/>
    </source>
</evidence>
<dbReference type="PROSITE" id="PS51186">
    <property type="entry name" value="GNAT"/>
    <property type="match status" value="1"/>
</dbReference>
<dbReference type="GO" id="GO:0071555">
    <property type="term" value="P:cell wall organization"/>
    <property type="evidence" value="ECO:0007669"/>
    <property type="project" value="UniProtKB-KW"/>
</dbReference>
<dbReference type="PANTHER" id="PTHR36174">
    <property type="entry name" value="LIPID II:GLYCINE GLYCYLTRANSFERASE"/>
    <property type="match status" value="1"/>
</dbReference>
<evidence type="ECO:0000313" key="8">
    <source>
        <dbReference type="EMBL" id="CCF82835.1"/>
    </source>
</evidence>
<evidence type="ECO:0000256" key="4">
    <source>
        <dbReference type="ARBA" id="ARBA00022984"/>
    </source>
</evidence>
<proteinExistence type="inferred from homology"/>
<sequence>MGQGIALPSTRVVAQVVTQAEPWDQSIEQLQGSLLQGWRWGDLKSRHGWSPVRLLLTAGDQPLLAAQVLFRRFGPLSVAYVPRGPAVTDPTPATTAMLTSALDHVCKRRNAAIVFVEPDQGSLPLPTGGTLGWSHSQAMFQPKRTIKVRVDQPDDVLLQQMKPKTRYNVRLAERRGVTVRMGTLADLPGVYRLLRETAERNTFGIHSLEYYQDVLKTFGPDIALFVAELDGDLAAAVVAIRHHREAVYMYGASTSRHQRHMPAYLIQFEAMRWARESGCVWYDLWGIPDSDLPPAEADGNGKHLNVRNGLWGTYRFKQGFAGEVVSYPGVFERVYLRPAVELWRRFRPGLG</sequence>
<dbReference type="SUPFAM" id="SSF55729">
    <property type="entry name" value="Acyl-CoA N-acyltransferases (Nat)"/>
    <property type="match status" value="2"/>
</dbReference>
<dbReference type="EMBL" id="CAGS01000067">
    <property type="protein sequence ID" value="CCF82835.1"/>
    <property type="molecule type" value="Genomic_DNA"/>
</dbReference>
<accession>I4EDS3</accession>
<comment type="caution">
    <text evidence="8">The sequence shown here is derived from an EMBL/GenBank/DDBJ whole genome shotgun (WGS) entry which is preliminary data.</text>
</comment>
<dbReference type="Gene3D" id="3.40.630.30">
    <property type="match status" value="2"/>
</dbReference>
<dbReference type="Proteomes" id="UP000004221">
    <property type="component" value="Unassembled WGS sequence"/>
</dbReference>
<reference evidence="8 9" key="1">
    <citation type="journal article" date="2012" name="ISME J.">
        <title>Nitrification expanded: discovery, physiology and genomics of a nitrite-oxidizing bacterium from the phylum Chloroflexi.</title>
        <authorList>
            <person name="Sorokin D.Y."/>
            <person name="Lucker S."/>
            <person name="Vejmelkova D."/>
            <person name="Kostrikina N.A."/>
            <person name="Kleerebezem R."/>
            <person name="Rijpstra W.I."/>
            <person name="Damste J.S."/>
            <person name="Le Paslier D."/>
            <person name="Muyzer G."/>
            <person name="Wagner M."/>
            <person name="van Loosdrecht M.C."/>
            <person name="Daims H."/>
        </authorList>
    </citation>
    <scope>NUCLEOTIDE SEQUENCE [LARGE SCALE GENOMIC DNA]</scope>
    <source>
        <strain evidence="9">none</strain>
    </source>
</reference>
<dbReference type="AlphaFoldDB" id="I4EDS3"/>
<name>I4EDS3_9BACT</name>
<dbReference type="Pfam" id="PF02388">
    <property type="entry name" value="FemAB"/>
    <property type="match status" value="2"/>
</dbReference>
<dbReference type="GO" id="GO:0016755">
    <property type="term" value="F:aminoacyltransferase activity"/>
    <property type="evidence" value="ECO:0007669"/>
    <property type="project" value="InterPro"/>
</dbReference>
<keyword evidence="4" id="KW-0573">Peptidoglycan synthesis</keyword>
<keyword evidence="9" id="KW-1185">Reference proteome</keyword>
<protein>
    <submittedName>
        <fullName evidence="8">FemAB family protein</fullName>
    </submittedName>
</protein>
<dbReference type="GO" id="GO:0009252">
    <property type="term" value="P:peptidoglycan biosynthetic process"/>
    <property type="evidence" value="ECO:0007669"/>
    <property type="project" value="UniProtKB-KW"/>
</dbReference>
<gene>
    <name evidence="8" type="ORF">NITHO_1590026</name>
</gene>
<dbReference type="PANTHER" id="PTHR36174:SF1">
    <property type="entry name" value="LIPID II:GLYCINE GLYCYLTRANSFERASE"/>
    <property type="match status" value="1"/>
</dbReference>
<evidence type="ECO:0000256" key="1">
    <source>
        <dbReference type="ARBA" id="ARBA00009943"/>
    </source>
</evidence>
<dbReference type="GO" id="GO:0016747">
    <property type="term" value="F:acyltransferase activity, transferring groups other than amino-acyl groups"/>
    <property type="evidence" value="ECO:0007669"/>
    <property type="project" value="InterPro"/>
</dbReference>
<comment type="similarity">
    <text evidence="1">Belongs to the FemABX family.</text>
</comment>